<dbReference type="OrthoDB" id="5513217at2"/>
<dbReference type="RefSeq" id="WP_066308307.1">
    <property type="nucleotide sequence ID" value="NZ_CANLSS010000002.1"/>
</dbReference>
<dbReference type="STRING" id="1642818.AWE51_16575"/>
<reference evidence="2 3" key="1">
    <citation type="submission" date="2016-01" db="EMBL/GenBank/DDBJ databases">
        <title>The draft genome sequence of Aquimarina sp. RZW4-3-2.</title>
        <authorList>
            <person name="Wang Y."/>
        </authorList>
    </citation>
    <scope>NUCLEOTIDE SEQUENCE [LARGE SCALE GENOMIC DNA]</scope>
    <source>
        <strain evidence="2 3">RZW4-3-2</strain>
    </source>
</reference>
<evidence type="ECO:0000313" key="2">
    <source>
        <dbReference type="EMBL" id="KZS42963.1"/>
    </source>
</evidence>
<sequence>MSKLFKVLSFVIVILFLSCNKDKKEPVVVNGKVDLNATDSKSKVDFSDKKVQEIYGLYLVMKGALVNSDSKQVQLESKKLQNILDDSKENKQLKATAKLISLTKDIKKQRDFFVTISSEVELRISKTKINSGEVYKQYCPMAFDGAGGYWLSDSEEIRNPYFGKSMLVCGDVKNTFK</sequence>
<evidence type="ECO:0000313" key="3">
    <source>
        <dbReference type="Proteomes" id="UP000076715"/>
    </source>
</evidence>
<dbReference type="Proteomes" id="UP000076715">
    <property type="component" value="Unassembled WGS sequence"/>
</dbReference>
<organism evidence="2 3">
    <name type="scientific">Aquimarina aggregata</name>
    <dbReference type="NCBI Taxonomy" id="1642818"/>
    <lineage>
        <taxon>Bacteria</taxon>
        <taxon>Pseudomonadati</taxon>
        <taxon>Bacteroidota</taxon>
        <taxon>Flavobacteriia</taxon>
        <taxon>Flavobacteriales</taxon>
        <taxon>Flavobacteriaceae</taxon>
        <taxon>Aquimarina</taxon>
    </lineage>
</organism>
<keyword evidence="3" id="KW-1185">Reference proteome</keyword>
<proteinExistence type="predicted"/>
<comment type="caution">
    <text evidence="2">The sequence shown here is derived from an EMBL/GenBank/DDBJ whole genome shotgun (WGS) entry which is preliminary data.</text>
</comment>
<gene>
    <name evidence="2" type="ORF">AWE51_16575</name>
</gene>
<dbReference type="InterPro" id="IPR021782">
    <property type="entry name" value="DUF3347"/>
</dbReference>
<name>A0A163D3B8_9FLAO</name>
<evidence type="ECO:0000259" key="1">
    <source>
        <dbReference type="Pfam" id="PF11827"/>
    </source>
</evidence>
<feature type="domain" description="DUF3347" evidence="1">
    <location>
        <begin position="54"/>
        <end position="131"/>
    </location>
</feature>
<dbReference type="PROSITE" id="PS51257">
    <property type="entry name" value="PROKAR_LIPOPROTEIN"/>
    <property type="match status" value="1"/>
</dbReference>
<dbReference type="AlphaFoldDB" id="A0A163D3B8"/>
<dbReference type="Pfam" id="PF11827">
    <property type="entry name" value="DUF3347"/>
    <property type="match status" value="1"/>
</dbReference>
<dbReference type="EMBL" id="LQRT01000001">
    <property type="protein sequence ID" value="KZS42963.1"/>
    <property type="molecule type" value="Genomic_DNA"/>
</dbReference>
<accession>A0A163D3B8</accession>
<protein>
    <recommendedName>
        <fullName evidence="1">DUF3347 domain-containing protein</fullName>
    </recommendedName>
</protein>